<proteinExistence type="predicted"/>
<name>A0A0F9MUD4_9ZZZZ</name>
<sequence>MNDKDFKWKHCERKKGYNHIKNAKNIIKIMKKSGMIINNCNIYKCKYCHKYHIGHKKKE</sequence>
<dbReference type="EMBL" id="LAZR01004193">
    <property type="protein sequence ID" value="KKN10915.1"/>
    <property type="molecule type" value="Genomic_DNA"/>
</dbReference>
<reference evidence="1" key="1">
    <citation type="journal article" date="2015" name="Nature">
        <title>Complex archaea that bridge the gap between prokaryotes and eukaryotes.</title>
        <authorList>
            <person name="Spang A."/>
            <person name="Saw J.H."/>
            <person name="Jorgensen S.L."/>
            <person name="Zaremba-Niedzwiedzka K."/>
            <person name="Martijn J."/>
            <person name="Lind A.E."/>
            <person name="van Eijk R."/>
            <person name="Schleper C."/>
            <person name="Guy L."/>
            <person name="Ettema T.J."/>
        </authorList>
    </citation>
    <scope>NUCLEOTIDE SEQUENCE</scope>
</reference>
<evidence type="ECO:0000313" key="1">
    <source>
        <dbReference type="EMBL" id="KKN10915.1"/>
    </source>
</evidence>
<accession>A0A0F9MUD4</accession>
<gene>
    <name evidence="1" type="ORF">LCGC14_1031950</name>
</gene>
<comment type="caution">
    <text evidence="1">The sequence shown here is derived from an EMBL/GenBank/DDBJ whole genome shotgun (WGS) entry which is preliminary data.</text>
</comment>
<organism evidence="1">
    <name type="scientific">marine sediment metagenome</name>
    <dbReference type="NCBI Taxonomy" id="412755"/>
    <lineage>
        <taxon>unclassified sequences</taxon>
        <taxon>metagenomes</taxon>
        <taxon>ecological metagenomes</taxon>
    </lineage>
</organism>
<protein>
    <submittedName>
        <fullName evidence="1">Uncharacterized protein</fullName>
    </submittedName>
</protein>
<dbReference type="AlphaFoldDB" id="A0A0F9MUD4"/>